<dbReference type="InterPro" id="IPR052018">
    <property type="entry name" value="PHP_domain"/>
</dbReference>
<keyword evidence="1" id="KW-0732">Signal</keyword>
<dbReference type="AlphaFoldDB" id="A0A934VJX1"/>
<dbReference type="PANTHER" id="PTHR42924">
    <property type="entry name" value="EXONUCLEASE"/>
    <property type="match status" value="1"/>
</dbReference>
<dbReference type="GO" id="GO:0035312">
    <property type="term" value="F:5'-3' DNA exonuclease activity"/>
    <property type="evidence" value="ECO:0007669"/>
    <property type="project" value="TreeGrafter"/>
</dbReference>
<dbReference type="Gene3D" id="3.20.20.140">
    <property type="entry name" value="Metal-dependent hydrolases"/>
    <property type="match status" value="1"/>
</dbReference>
<dbReference type="GO" id="GO:0004534">
    <property type="term" value="F:5'-3' RNA exonuclease activity"/>
    <property type="evidence" value="ECO:0007669"/>
    <property type="project" value="TreeGrafter"/>
</dbReference>
<comment type="caution">
    <text evidence="2">The sequence shown here is derived from an EMBL/GenBank/DDBJ whole genome shotgun (WGS) entry which is preliminary data.</text>
</comment>
<feature type="chain" id="PRO_5037252897" description="Polymerase/histidinol phosphatase N-terminal domain-containing protein" evidence="1">
    <location>
        <begin position="22"/>
        <end position="446"/>
    </location>
</feature>
<keyword evidence="3" id="KW-1185">Reference proteome</keyword>
<name>A0A934VJX1_9BACT</name>
<dbReference type="PANTHER" id="PTHR42924:SF11">
    <property type="entry name" value="POLYMERASE_HISTIDINOL PHOSPHATASE N-TERMINAL DOMAIN-CONTAINING PROTEIN"/>
    <property type="match status" value="1"/>
</dbReference>
<dbReference type="RefSeq" id="WP_200354283.1">
    <property type="nucleotide sequence ID" value="NZ_JAENIL010000006.1"/>
</dbReference>
<accession>A0A934VJX1</accession>
<dbReference type="Proteomes" id="UP000617628">
    <property type="component" value="Unassembled WGS sequence"/>
</dbReference>
<dbReference type="EMBL" id="JAENIL010000006">
    <property type="protein sequence ID" value="MBK1876066.1"/>
    <property type="molecule type" value="Genomic_DNA"/>
</dbReference>
<evidence type="ECO:0000313" key="2">
    <source>
        <dbReference type="EMBL" id="MBK1876066.1"/>
    </source>
</evidence>
<proteinExistence type="predicted"/>
<gene>
    <name evidence="2" type="ORF">JIN87_04245</name>
</gene>
<sequence>MIRLRTLILAALLAAPFTSLLSEEVDDQWYKGNTHTHTLWSDGNDFPESAAAWYKDNGYDFLVLSDHNILSRGVKWKRIDKHIREHGILERHVERWGKGQLELKEEDGVTKARLKTLDEVRALVEGDGDFLMIEGLEITSVAGGATHPRLGLPVHSNAMNVDTVLLPTRQATVEQQFKNHEKLVTEYAQGVEHPVFWHINHPNFKYSNTAEQVAKVLPAHGLEIFNVSGGCNNDGDGTRPGVERIWDIVNTIRIKELGVGPLFGCATDDTHNYHTPEEHYHSHEVLHDAPGLAWVMVRAEELSADAITRAMVDGDFYSSTGVSLETLVFDEEEGTLSVGVKREEGVNYRIRFIGSPRDVSLRSKKVKTVVDERGIKHPVTREYRDSRLGMLFEEVIGSEAVYTLSGDELYVRAVVISDEENVHRTSEGAIVRKAWTQPFICSSKRN</sequence>
<dbReference type="SUPFAM" id="SSF89550">
    <property type="entry name" value="PHP domain-like"/>
    <property type="match status" value="1"/>
</dbReference>
<reference evidence="2" key="1">
    <citation type="submission" date="2021-01" db="EMBL/GenBank/DDBJ databases">
        <title>Modified the classification status of verrucomicrobia.</title>
        <authorList>
            <person name="Feng X."/>
        </authorList>
    </citation>
    <scope>NUCLEOTIDE SEQUENCE</scope>
    <source>
        <strain evidence="2">KCTC 13126</strain>
    </source>
</reference>
<organism evidence="2 3">
    <name type="scientific">Pelagicoccus mobilis</name>
    <dbReference type="NCBI Taxonomy" id="415221"/>
    <lineage>
        <taxon>Bacteria</taxon>
        <taxon>Pseudomonadati</taxon>
        <taxon>Verrucomicrobiota</taxon>
        <taxon>Opitutia</taxon>
        <taxon>Puniceicoccales</taxon>
        <taxon>Pelagicoccaceae</taxon>
        <taxon>Pelagicoccus</taxon>
    </lineage>
</organism>
<dbReference type="InterPro" id="IPR016195">
    <property type="entry name" value="Pol/histidinol_Pase-like"/>
</dbReference>
<protein>
    <recommendedName>
        <fullName evidence="4">Polymerase/histidinol phosphatase N-terminal domain-containing protein</fullName>
    </recommendedName>
</protein>
<evidence type="ECO:0000256" key="1">
    <source>
        <dbReference type="SAM" id="SignalP"/>
    </source>
</evidence>
<feature type="signal peptide" evidence="1">
    <location>
        <begin position="1"/>
        <end position="21"/>
    </location>
</feature>
<evidence type="ECO:0008006" key="4">
    <source>
        <dbReference type="Google" id="ProtNLM"/>
    </source>
</evidence>
<evidence type="ECO:0000313" key="3">
    <source>
        <dbReference type="Proteomes" id="UP000617628"/>
    </source>
</evidence>